<evidence type="ECO:0000313" key="1">
    <source>
        <dbReference type="EMBL" id="GFO22093.1"/>
    </source>
</evidence>
<gene>
    <name evidence="1" type="ORF">PoB_004859800</name>
</gene>
<dbReference type="EMBL" id="BLXT01005315">
    <property type="protein sequence ID" value="GFO22093.1"/>
    <property type="molecule type" value="Genomic_DNA"/>
</dbReference>
<organism evidence="1 2">
    <name type="scientific">Plakobranchus ocellatus</name>
    <dbReference type="NCBI Taxonomy" id="259542"/>
    <lineage>
        <taxon>Eukaryota</taxon>
        <taxon>Metazoa</taxon>
        <taxon>Spiralia</taxon>
        <taxon>Lophotrochozoa</taxon>
        <taxon>Mollusca</taxon>
        <taxon>Gastropoda</taxon>
        <taxon>Heterobranchia</taxon>
        <taxon>Euthyneura</taxon>
        <taxon>Panpulmonata</taxon>
        <taxon>Sacoglossa</taxon>
        <taxon>Placobranchoidea</taxon>
        <taxon>Plakobranchidae</taxon>
        <taxon>Plakobranchus</taxon>
    </lineage>
</organism>
<proteinExistence type="predicted"/>
<comment type="caution">
    <text evidence="1">The sequence shown here is derived from an EMBL/GenBank/DDBJ whole genome shotgun (WGS) entry which is preliminary data.</text>
</comment>
<name>A0AAV4BTH9_9GAST</name>
<keyword evidence="2" id="KW-1185">Reference proteome</keyword>
<sequence>MINTRILDLEALSSGQHENVFSSSKLLQCKGCFVKSLVLCSHEPIDVRETTVRFHSSVTRALKSAGGVGGTMACESALRSAWTILSRVRAPPSAPRLDVRP</sequence>
<dbReference type="Proteomes" id="UP000735302">
    <property type="component" value="Unassembled WGS sequence"/>
</dbReference>
<evidence type="ECO:0000313" key="2">
    <source>
        <dbReference type="Proteomes" id="UP000735302"/>
    </source>
</evidence>
<accession>A0AAV4BTH9</accession>
<protein>
    <submittedName>
        <fullName evidence="1">Uncharacterized protein</fullName>
    </submittedName>
</protein>
<reference evidence="1 2" key="1">
    <citation type="journal article" date="2021" name="Elife">
        <title>Chloroplast acquisition without the gene transfer in kleptoplastic sea slugs, Plakobranchus ocellatus.</title>
        <authorList>
            <person name="Maeda T."/>
            <person name="Takahashi S."/>
            <person name="Yoshida T."/>
            <person name="Shimamura S."/>
            <person name="Takaki Y."/>
            <person name="Nagai Y."/>
            <person name="Toyoda A."/>
            <person name="Suzuki Y."/>
            <person name="Arimoto A."/>
            <person name="Ishii H."/>
            <person name="Satoh N."/>
            <person name="Nishiyama T."/>
            <person name="Hasebe M."/>
            <person name="Maruyama T."/>
            <person name="Minagawa J."/>
            <person name="Obokata J."/>
            <person name="Shigenobu S."/>
        </authorList>
    </citation>
    <scope>NUCLEOTIDE SEQUENCE [LARGE SCALE GENOMIC DNA]</scope>
</reference>
<dbReference type="AlphaFoldDB" id="A0AAV4BTH9"/>